<organism evidence="4 5">
    <name type="scientific">Cupriavidus basilensis</name>
    <dbReference type="NCBI Taxonomy" id="68895"/>
    <lineage>
        <taxon>Bacteria</taxon>
        <taxon>Pseudomonadati</taxon>
        <taxon>Pseudomonadota</taxon>
        <taxon>Betaproteobacteria</taxon>
        <taxon>Burkholderiales</taxon>
        <taxon>Burkholderiaceae</taxon>
        <taxon>Cupriavidus</taxon>
    </lineage>
</organism>
<evidence type="ECO:0000313" key="4">
    <source>
        <dbReference type="EMBL" id="QOT80410.1"/>
    </source>
</evidence>
<evidence type="ECO:0000256" key="1">
    <source>
        <dbReference type="SAM" id="MobiDB-lite"/>
    </source>
</evidence>
<proteinExistence type="predicted"/>
<evidence type="ECO:0000256" key="2">
    <source>
        <dbReference type="SAM" id="Phobius"/>
    </source>
</evidence>
<feature type="signal peptide" evidence="3">
    <location>
        <begin position="1"/>
        <end position="24"/>
    </location>
</feature>
<dbReference type="GeneID" id="98403898"/>
<dbReference type="AlphaFoldDB" id="A0A643FY61"/>
<feature type="transmembrane region" description="Helical" evidence="2">
    <location>
        <begin position="212"/>
        <end position="230"/>
    </location>
</feature>
<evidence type="ECO:0000256" key="3">
    <source>
        <dbReference type="SAM" id="SignalP"/>
    </source>
</evidence>
<keyword evidence="2" id="KW-0472">Membrane</keyword>
<protein>
    <submittedName>
        <fullName evidence="4">Uncharacterized protein</fullName>
    </submittedName>
</protein>
<dbReference type="Proteomes" id="UP000397656">
    <property type="component" value="Chromosome 2"/>
</dbReference>
<feature type="transmembrane region" description="Helical" evidence="2">
    <location>
        <begin position="251"/>
        <end position="270"/>
    </location>
</feature>
<dbReference type="RefSeq" id="WP_150984917.1">
    <property type="nucleotide sequence ID" value="NZ_CP062804.1"/>
</dbReference>
<name>A0A643FY61_9BURK</name>
<gene>
    <name evidence="4" type="ORF">F7R26_023475</name>
</gene>
<feature type="chain" id="PRO_5043680511" evidence="3">
    <location>
        <begin position="25"/>
        <end position="272"/>
    </location>
</feature>
<evidence type="ECO:0000313" key="5">
    <source>
        <dbReference type="Proteomes" id="UP000397656"/>
    </source>
</evidence>
<dbReference type="EMBL" id="CP062804">
    <property type="protein sequence ID" value="QOT80410.1"/>
    <property type="molecule type" value="Genomic_DNA"/>
</dbReference>
<sequence>MNRVTGHLAVLLALSLFVIPGAQASDIVCQTAPRAAPAGCQGPAASHQACARQTGKRPRAARLICDYALLSIGYERIYAEQQRLLRAGAIRKADIVAWRRKRDACDSVHCLDGVFAQWPQHDARPKSARDANRSGTQHEKLEAHNSPRRGEAARPMPLRQNPPAPAQPMAALHNAPPAMAATTTHASFLASPAVAAAPPLANRPAPGPRGTLGNLAWFGAFGMGLAYLLNRGRDGRLRKVVAQCRSTPAPMLVLYALIVVNVLLLLFALAKG</sequence>
<accession>A0A643FY61</accession>
<feature type="compositionally biased region" description="Basic and acidic residues" evidence="1">
    <location>
        <begin position="121"/>
        <end position="152"/>
    </location>
</feature>
<keyword evidence="2" id="KW-1133">Transmembrane helix</keyword>
<keyword evidence="3" id="KW-0732">Signal</keyword>
<keyword evidence="2" id="KW-0812">Transmembrane</keyword>
<feature type="region of interest" description="Disordered" evidence="1">
    <location>
        <begin position="121"/>
        <end position="171"/>
    </location>
</feature>
<reference evidence="4 5" key="1">
    <citation type="submission" date="2020-10" db="EMBL/GenBank/DDBJ databases">
        <title>Complete genome sequence of Cupriavidus basilensis CCUG 49340T.</title>
        <authorList>
            <person name="Salva-Serra F."/>
            <person name="Donoso R.A."/>
            <person name="Cho K.H."/>
            <person name="Yoo J.A."/>
            <person name="Lee K."/>
            <person name="Yoon S.-H."/>
            <person name="Perez-Pantoja D."/>
            <person name="Moore E.R.B."/>
        </authorList>
    </citation>
    <scope>NUCLEOTIDE SEQUENCE [LARGE SCALE GENOMIC DNA]</scope>
    <source>
        <strain evidence="5">CCUG 49340</strain>
    </source>
</reference>